<evidence type="ECO:0000256" key="1">
    <source>
        <dbReference type="ARBA" id="ARBA00023157"/>
    </source>
</evidence>
<dbReference type="OrthoDB" id="494426at2759"/>
<name>A0A5B8MNZ9_9CHLO</name>
<proteinExistence type="predicted"/>
<feature type="domain" description="CHCH" evidence="2">
    <location>
        <begin position="28"/>
        <end position="62"/>
    </location>
</feature>
<sequence length="90" mass="10493">MPKHYREKEYNRHAKIAAKQVNRAHLGCAQEVQVLLTCMKKHGYDALSAKCQKDARRLTQCVASLGNDKKQKDTLNYHLQRLSKIMKKKR</sequence>
<keyword evidence="1" id="KW-1015">Disulfide bond</keyword>
<gene>
    <name evidence="3" type="ORF">A3770_07p47640</name>
</gene>
<protein>
    <recommendedName>
        <fullName evidence="2">CHCH domain-containing protein</fullName>
    </recommendedName>
</protein>
<keyword evidence="4" id="KW-1185">Reference proteome</keyword>
<dbReference type="EMBL" id="CP031040">
    <property type="protein sequence ID" value="QDZ22246.1"/>
    <property type="molecule type" value="Genomic_DNA"/>
</dbReference>
<evidence type="ECO:0000259" key="2">
    <source>
        <dbReference type="Pfam" id="PF06747"/>
    </source>
</evidence>
<dbReference type="Pfam" id="PF06747">
    <property type="entry name" value="CHCH"/>
    <property type="match status" value="1"/>
</dbReference>
<dbReference type="InterPro" id="IPR010625">
    <property type="entry name" value="CHCH"/>
</dbReference>
<evidence type="ECO:0000313" key="4">
    <source>
        <dbReference type="Proteomes" id="UP000316726"/>
    </source>
</evidence>
<evidence type="ECO:0000313" key="3">
    <source>
        <dbReference type="EMBL" id="QDZ22246.1"/>
    </source>
</evidence>
<dbReference type="AlphaFoldDB" id="A0A5B8MNZ9"/>
<organism evidence="3 4">
    <name type="scientific">Chloropicon primus</name>
    <dbReference type="NCBI Taxonomy" id="1764295"/>
    <lineage>
        <taxon>Eukaryota</taxon>
        <taxon>Viridiplantae</taxon>
        <taxon>Chlorophyta</taxon>
        <taxon>Chloropicophyceae</taxon>
        <taxon>Chloropicales</taxon>
        <taxon>Chloropicaceae</taxon>
        <taxon>Chloropicon</taxon>
    </lineage>
</organism>
<reference evidence="3 4" key="1">
    <citation type="submission" date="2018-07" db="EMBL/GenBank/DDBJ databases">
        <title>The complete nuclear genome of the prasinophyte Chloropicon primus (CCMP1205).</title>
        <authorList>
            <person name="Pombert J.-F."/>
            <person name="Otis C."/>
            <person name="Turmel M."/>
            <person name="Lemieux C."/>
        </authorList>
    </citation>
    <scope>NUCLEOTIDE SEQUENCE [LARGE SCALE GENOMIC DNA]</scope>
    <source>
        <strain evidence="3 4">CCMP1205</strain>
    </source>
</reference>
<dbReference type="Proteomes" id="UP000316726">
    <property type="component" value="Chromosome 7"/>
</dbReference>
<accession>A0A5B8MNZ9</accession>